<name>A0A8H3EZG7_9LECA</name>
<protein>
    <submittedName>
        <fullName evidence="1">Uncharacterized protein</fullName>
    </submittedName>
</protein>
<sequence length="84" mass="9046">MLSESRSKSIAETDACCPFLAMLSESRSDLTAVSMPAVSLIKVWSEPRSASKADTDACLSSRYGVNLEAPSRQIPMPASHQDVE</sequence>
<dbReference type="Proteomes" id="UP000664169">
    <property type="component" value="Unassembled WGS sequence"/>
</dbReference>
<evidence type="ECO:0000313" key="2">
    <source>
        <dbReference type="Proteomes" id="UP000664169"/>
    </source>
</evidence>
<comment type="caution">
    <text evidence="1">The sequence shown here is derived from an EMBL/GenBank/DDBJ whole genome shotgun (WGS) entry which is preliminary data.</text>
</comment>
<accession>A0A8H3EZG7</accession>
<proteinExistence type="predicted"/>
<dbReference type="EMBL" id="CAJPDQ010000009">
    <property type="protein sequence ID" value="CAF9914733.1"/>
    <property type="molecule type" value="Genomic_DNA"/>
</dbReference>
<dbReference type="AlphaFoldDB" id="A0A8H3EZG7"/>
<organism evidence="1 2">
    <name type="scientific">Gomphillus americanus</name>
    <dbReference type="NCBI Taxonomy" id="1940652"/>
    <lineage>
        <taxon>Eukaryota</taxon>
        <taxon>Fungi</taxon>
        <taxon>Dikarya</taxon>
        <taxon>Ascomycota</taxon>
        <taxon>Pezizomycotina</taxon>
        <taxon>Lecanoromycetes</taxon>
        <taxon>OSLEUM clade</taxon>
        <taxon>Ostropomycetidae</taxon>
        <taxon>Ostropales</taxon>
        <taxon>Graphidaceae</taxon>
        <taxon>Gomphilloideae</taxon>
        <taxon>Gomphillus</taxon>
    </lineage>
</organism>
<evidence type="ECO:0000313" key="1">
    <source>
        <dbReference type="EMBL" id="CAF9914733.1"/>
    </source>
</evidence>
<gene>
    <name evidence="1" type="ORF">GOMPHAMPRED_008242</name>
</gene>
<keyword evidence="2" id="KW-1185">Reference proteome</keyword>
<reference evidence="1" key="1">
    <citation type="submission" date="2021-03" db="EMBL/GenBank/DDBJ databases">
        <authorList>
            <person name="Tagirdzhanova G."/>
        </authorList>
    </citation>
    <scope>NUCLEOTIDE SEQUENCE</scope>
</reference>